<dbReference type="Proteomes" id="UP000005143">
    <property type="component" value="Unassembled WGS sequence"/>
</dbReference>
<dbReference type="AlphaFoldDB" id="H0EBW3"/>
<name>H0EBW3_9ACTN</name>
<organism evidence="1 2">
    <name type="scientific">Patulibacter medicamentivorans</name>
    <dbReference type="NCBI Taxonomy" id="1097667"/>
    <lineage>
        <taxon>Bacteria</taxon>
        <taxon>Bacillati</taxon>
        <taxon>Actinomycetota</taxon>
        <taxon>Thermoleophilia</taxon>
        <taxon>Solirubrobacterales</taxon>
        <taxon>Patulibacteraceae</taxon>
        <taxon>Patulibacter</taxon>
    </lineage>
</organism>
<sequence>MAGAFAPFTMTIRRNDGDQDLSQIGLDLPPGLLGALGSVPLCGEAQAAAGTCDESTRVGSTTVSAGTGGAPYSLPGKVYLAGPYKGAPFSMSIVVPAKAGPFDLGLVVVRSPLQVDANKAKVAAPADPLPRIVGGVPLHLRMVNIALDRAGFIFNATSCQPMAIGATLQSTAGATVAASSPYQAQGCDKVILDPKLSLKITGGKGEMGKFKHPGVEADLSQAFGQSGLKKVRVKLPVSLALDTAASNKPGALCEPAGAAARNCPDSSIVGHAVAETPALHEPLKGPIYFVRGERIENGQVRKTLPGLYIKLEGEGVPLDLHATSSFTATKPQLLEATFDDIPDAPIKSFRMTVNSGKGGILQSAKGVCVQPKVATVTYEGHTGGSRVRQLEVPAPDCGLQIASASATQRMVTLRVTGIGAGRLELTGSRLSKSTRTVNKADTASIKAIMTRSTRRSLAQGKTVKVALAVKFRPTKGKAVTLKKTITVKGKKAKAKKKR</sequence>
<dbReference type="EMBL" id="AGUD01000319">
    <property type="protein sequence ID" value="EHN08840.1"/>
    <property type="molecule type" value="Genomic_DNA"/>
</dbReference>
<proteinExistence type="predicted"/>
<comment type="caution">
    <text evidence="1">The sequence shown here is derived from an EMBL/GenBank/DDBJ whole genome shotgun (WGS) entry which is preliminary data.</text>
</comment>
<protein>
    <submittedName>
        <fullName evidence="1">Uncharacterized protein</fullName>
    </submittedName>
</protein>
<evidence type="ECO:0000313" key="1">
    <source>
        <dbReference type="EMBL" id="EHN08840.1"/>
    </source>
</evidence>
<evidence type="ECO:0000313" key="2">
    <source>
        <dbReference type="Proteomes" id="UP000005143"/>
    </source>
</evidence>
<gene>
    <name evidence="1" type="ORF">PAI11_43460</name>
</gene>
<accession>H0EBW3</accession>
<keyword evidence="2" id="KW-1185">Reference proteome</keyword>
<reference evidence="1 2" key="1">
    <citation type="journal article" date="2013" name="Biodegradation">
        <title>Quantitative proteomic analysis of ibuprofen-degrading Patulibacter sp. strain I11.</title>
        <authorList>
            <person name="Almeida B."/>
            <person name="Kjeldal H."/>
            <person name="Lolas I."/>
            <person name="Knudsen A.D."/>
            <person name="Carvalho G."/>
            <person name="Nielsen K.L."/>
            <person name="Barreto Crespo M.T."/>
            <person name="Stensballe A."/>
            <person name="Nielsen J.L."/>
        </authorList>
    </citation>
    <scope>NUCLEOTIDE SEQUENCE [LARGE SCALE GENOMIC DNA]</scope>
    <source>
        <strain evidence="1 2">I11</strain>
    </source>
</reference>